<dbReference type="OrthoDB" id="10265990at2759"/>
<dbReference type="GO" id="GO:0051087">
    <property type="term" value="F:protein-folding chaperone binding"/>
    <property type="evidence" value="ECO:0007669"/>
    <property type="project" value="TreeGrafter"/>
</dbReference>
<keyword evidence="3" id="KW-0999">Mitochondrion inner membrane</keyword>
<comment type="similarity">
    <text evidence="2">Belongs to the Tim44 family.</text>
</comment>
<evidence type="ECO:0000256" key="6">
    <source>
        <dbReference type="ARBA" id="ARBA00023136"/>
    </source>
</evidence>
<name>A0A1E7FQM5_9STRA</name>
<protein>
    <recommendedName>
        <fullName evidence="7">Tim44-like domain-containing protein</fullName>
    </recommendedName>
</protein>
<dbReference type="SUPFAM" id="SSF54427">
    <property type="entry name" value="NTF2-like"/>
    <property type="match status" value="1"/>
</dbReference>
<dbReference type="InterPro" id="IPR039544">
    <property type="entry name" value="Tim44-like"/>
</dbReference>
<dbReference type="Gene3D" id="3.10.450.240">
    <property type="match status" value="1"/>
</dbReference>
<dbReference type="KEGG" id="fcy:FRACYDRAFT_205776"/>
<dbReference type="Proteomes" id="UP000095751">
    <property type="component" value="Unassembled WGS sequence"/>
</dbReference>
<accession>A0A1E7FQM5</accession>
<evidence type="ECO:0000313" key="9">
    <source>
        <dbReference type="Proteomes" id="UP000095751"/>
    </source>
</evidence>
<evidence type="ECO:0000256" key="4">
    <source>
        <dbReference type="ARBA" id="ARBA00022946"/>
    </source>
</evidence>
<keyword evidence="4" id="KW-0809">Transit peptide</keyword>
<dbReference type="GO" id="GO:0030150">
    <property type="term" value="P:protein import into mitochondrial matrix"/>
    <property type="evidence" value="ECO:0007669"/>
    <property type="project" value="TreeGrafter"/>
</dbReference>
<evidence type="ECO:0000259" key="7">
    <source>
        <dbReference type="SMART" id="SM00978"/>
    </source>
</evidence>
<dbReference type="PANTHER" id="PTHR10721:SF1">
    <property type="entry name" value="MITOCHONDRIAL IMPORT INNER MEMBRANE TRANSLOCASE SUBUNIT TIM44"/>
    <property type="match status" value="1"/>
</dbReference>
<sequence>MVIDESENLTAWERMQKRLTDAPIIQDILSRSEHYYEESGAKKAKQKVDHLSEDAREAWETSQNPWVYRASSVYETMTAETPESIAVAELRKLDPDFTLDGFRLDVVGHTIPKIMEWLLTGKINQLKPWMSEGVFQRIAAEITARKQEGVQIDTHVLAIMNSEILAVEPDEVNKGSPIIVLHYMCQQINCVRKKKDGTIVEGSEDDIRANSYVAAFQREYDEKEGSLNWKIVDFRFNGAIAYL</sequence>
<gene>
    <name evidence="8" type="ORF">FRACYDRAFT_205776</name>
</gene>
<evidence type="ECO:0000256" key="2">
    <source>
        <dbReference type="ARBA" id="ARBA00009597"/>
    </source>
</evidence>
<dbReference type="InterPro" id="IPR007379">
    <property type="entry name" value="Tim44-like_dom"/>
</dbReference>
<dbReference type="SMART" id="SM00978">
    <property type="entry name" value="Tim44"/>
    <property type="match status" value="1"/>
</dbReference>
<dbReference type="GO" id="GO:0005743">
    <property type="term" value="C:mitochondrial inner membrane"/>
    <property type="evidence" value="ECO:0007669"/>
    <property type="project" value="UniProtKB-SubCell"/>
</dbReference>
<keyword evidence="6" id="KW-0472">Membrane</keyword>
<evidence type="ECO:0000313" key="8">
    <source>
        <dbReference type="EMBL" id="OEU20458.1"/>
    </source>
</evidence>
<evidence type="ECO:0000256" key="5">
    <source>
        <dbReference type="ARBA" id="ARBA00023128"/>
    </source>
</evidence>
<feature type="domain" description="Tim44-like" evidence="7">
    <location>
        <begin position="84"/>
        <end position="236"/>
    </location>
</feature>
<keyword evidence="5" id="KW-0496">Mitochondrion</keyword>
<proteinExistence type="inferred from homology"/>
<dbReference type="PANTHER" id="PTHR10721">
    <property type="entry name" value="MITOCHONDRIAL IMPORT INNER MEMBRANE TRANSLOCASE SUBUNIT TIM44"/>
    <property type="match status" value="1"/>
</dbReference>
<comment type="subcellular location">
    <subcellularLocation>
        <location evidence="1">Mitochondrion inner membrane</location>
    </subcellularLocation>
</comment>
<evidence type="ECO:0000256" key="1">
    <source>
        <dbReference type="ARBA" id="ARBA00004273"/>
    </source>
</evidence>
<dbReference type="EMBL" id="KV784354">
    <property type="protein sequence ID" value="OEU20458.1"/>
    <property type="molecule type" value="Genomic_DNA"/>
</dbReference>
<reference evidence="8 9" key="1">
    <citation type="submission" date="2016-09" db="EMBL/GenBank/DDBJ databases">
        <title>Extensive genetic diversity and differential bi-allelic expression allows diatom success in the polar Southern Ocean.</title>
        <authorList>
            <consortium name="DOE Joint Genome Institute"/>
            <person name="Mock T."/>
            <person name="Otillar R.P."/>
            <person name="Strauss J."/>
            <person name="Dupont C."/>
            <person name="Frickenhaus S."/>
            <person name="Maumus F."/>
            <person name="Mcmullan M."/>
            <person name="Sanges R."/>
            <person name="Schmutz J."/>
            <person name="Toseland A."/>
            <person name="Valas R."/>
            <person name="Veluchamy A."/>
            <person name="Ward B.J."/>
            <person name="Allen A."/>
            <person name="Barry K."/>
            <person name="Falciatore A."/>
            <person name="Ferrante M."/>
            <person name="Fortunato A.E."/>
            <person name="Gloeckner G."/>
            <person name="Gruber A."/>
            <person name="Hipkin R."/>
            <person name="Janech M."/>
            <person name="Kroth P."/>
            <person name="Leese F."/>
            <person name="Lindquist E."/>
            <person name="Lyon B.R."/>
            <person name="Martin J."/>
            <person name="Mayer C."/>
            <person name="Parker M."/>
            <person name="Quesneville H."/>
            <person name="Raymond J."/>
            <person name="Uhlig C."/>
            <person name="Valentin K.U."/>
            <person name="Worden A.Z."/>
            <person name="Armbrust E.V."/>
            <person name="Bowler C."/>
            <person name="Green B."/>
            <person name="Moulton V."/>
            <person name="Van Oosterhout C."/>
            <person name="Grigoriev I."/>
        </authorList>
    </citation>
    <scope>NUCLEOTIDE SEQUENCE [LARGE SCALE GENOMIC DNA]</scope>
    <source>
        <strain evidence="8 9">CCMP1102</strain>
    </source>
</reference>
<organism evidence="8 9">
    <name type="scientific">Fragilariopsis cylindrus CCMP1102</name>
    <dbReference type="NCBI Taxonomy" id="635003"/>
    <lineage>
        <taxon>Eukaryota</taxon>
        <taxon>Sar</taxon>
        <taxon>Stramenopiles</taxon>
        <taxon>Ochrophyta</taxon>
        <taxon>Bacillariophyta</taxon>
        <taxon>Bacillariophyceae</taxon>
        <taxon>Bacillariophycidae</taxon>
        <taxon>Bacillariales</taxon>
        <taxon>Bacillariaceae</taxon>
        <taxon>Fragilariopsis</taxon>
    </lineage>
</organism>
<evidence type="ECO:0000256" key="3">
    <source>
        <dbReference type="ARBA" id="ARBA00022792"/>
    </source>
</evidence>
<dbReference type="Pfam" id="PF04280">
    <property type="entry name" value="Tim44"/>
    <property type="match status" value="1"/>
</dbReference>
<dbReference type="InterPro" id="IPR032710">
    <property type="entry name" value="NTF2-like_dom_sf"/>
</dbReference>
<dbReference type="AlphaFoldDB" id="A0A1E7FQM5"/>
<keyword evidence="9" id="KW-1185">Reference proteome</keyword>
<dbReference type="InParanoid" id="A0A1E7FQM5"/>